<dbReference type="GO" id="GO:0031573">
    <property type="term" value="P:mitotic intra-S DNA damage checkpoint signaling"/>
    <property type="evidence" value="ECO:0007669"/>
    <property type="project" value="TreeGrafter"/>
</dbReference>
<keyword evidence="13" id="KW-0469">Meiosis</keyword>
<keyword evidence="5" id="KW-0479">Metal-binding</keyword>
<dbReference type="GO" id="GO:0046872">
    <property type="term" value="F:metal ion binding"/>
    <property type="evidence" value="ECO:0007669"/>
    <property type="project" value="UniProtKB-KW"/>
</dbReference>
<accession>A0A9Q0B961</accession>
<dbReference type="CDD" id="cd20085">
    <property type="entry name" value="XPF_nuclease_Mms4"/>
    <property type="match status" value="1"/>
</dbReference>
<dbReference type="PANTHER" id="PTHR21077">
    <property type="entry name" value="EME1 PROTEIN"/>
    <property type="match status" value="1"/>
</dbReference>
<dbReference type="GO" id="GO:0031297">
    <property type="term" value="P:replication fork processing"/>
    <property type="evidence" value="ECO:0007669"/>
    <property type="project" value="TreeGrafter"/>
</dbReference>
<evidence type="ECO:0000256" key="6">
    <source>
        <dbReference type="ARBA" id="ARBA00022759"/>
    </source>
</evidence>
<proteinExistence type="inferred from homology"/>
<evidence type="ECO:0000256" key="11">
    <source>
        <dbReference type="ARBA" id="ARBA00023204"/>
    </source>
</evidence>
<dbReference type="OrthoDB" id="343092at2759"/>
<dbReference type="GO" id="GO:0000712">
    <property type="term" value="P:resolution of meiotic recombination intermediates"/>
    <property type="evidence" value="ECO:0007669"/>
    <property type="project" value="TreeGrafter"/>
</dbReference>
<evidence type="ECO:0000256" key="5">
    <source>
        <dbReference type="ARBA" id="ARBA00022723"/>
    </source>
</evidence>
<keyword evidence="11" id="KW-0234">DNA repair</keyword>
<dbReference type="GO" id="GO:0005634">
    <property type="term" value="C:nucleus"/>
    <property type="evidence" value="ECO:0007669"/>
    <property type="project" value="UniProtKB-SubCell"/>
</dbReference>
<dbReference type="GO" id="GO:0048476">
    <property type="term" value="C:Holliday junction resolvase complex"/>
    <property type="evidence" value="ECO:0007669"/>
    <property type="project" value="InterPro"/>
</dbReference>
<comment type="caution">
    <text evidence="16">The sequence shown here is derived from an EMBL/GenBank/DDBJ whole genome shotgun (WGS) entry which is preliminary data.</text>
</comment>
<dbReference type="InterPro" id="IPR047521">
    <property type="entry name" value="XPF_nuclease_EME1_ascomycetes"/>
</dbReference>
<dbReference type="InterPro" id="IPR006166">
    <property type="entry name" value="ERCC4_domain"/>
</dbReference>
<organism evidence="16 17">
    <name type="scientific">Emericellopsis cladophorae</name>
    <dbReference type="NCBI Taxonomy" id="2686198"/>
    <lineage>
        <taxon>Eukaryota</taxon>
        <taxon>Fungi</taxon>
        <taxon>Dikarya</taxon>
        <taxon>Ascomycota</taxon>
        <taxon>Pezizomycotina</taxon>
        <taxon>Sordariomycetes</taxon>
        <taxon>Hypocreomycetidae</taxon>
        <taxon>Hypocreales</taxon>
        <taxon>Bionectriaceae</taxon>
        <taxon>Emericellopsis</taxon>
    </lineage>
</organism>
<evidence type="ECO:0000256" key="4">
    <source>
        <dbReference type="ARBA" id="ARBA00022722"/>
    </source>
</evidence>
<keyword evidence="8" id="KW-0378">Hydrolase</keyword>
<evidence type="ECO:0000256" key="14">
    <source>
        <dbReference type="SAM" id="MobiDB-lite"/>
    </source>
</evidence>
<comment type="similarity">
    <text evidence="3">Belongs to the EME1/MMS4 family.</text>
</comment>
<dbReference type="GeneID" id="75832321"/>
<dbReference type="GO" id="GO:0003677">
    <property type="term" value="F:DNA binding"/>
    <property type="evidence" value="ECO:0007669"/>
    <property type="project" value="InterPro"/>
</dbReference>
<reference evidence="16" key="2">
    <citation type="submission" date="2022-07" db="EMBL/GenBank/DDBJ databases">
        <authorList>
            <person name="Goncalves M.F.M."/>
            <person name="Hilario S."/>
            <person name="Van De Peer Y."/>
            <person name="Esteves A.C."/>
            <person name="Alves A."/>
        </authorList>
    </citation>
    <scope>NUCLEOTIDE SEQUENCE</scope>
    <source>
        <strain evidence="16">MUM 19.33</strain>
    </source>
</reference>
<dbReference type="InterPro" id="IPR042530">
    <property type="entry name" value="EME1/EME2_C"/>
</dbReference>
<evidence type="ECO:0000256" key="2">
    <source>
        <dbReference type="ARBA" id="ARBA00004123"/>
    </source>
</evidence>
<feature type="region of interest" description="Disordered" evidence="14">
    <location>
        <begin position="224"/>
        <end position="283"/>
    </location>
</feature>
<feature type="compositionally biased region" description="Basic and acidic residues" evidence="14">
    <location>
        <begin position="29"/>
        <end position="43"/>
    </location>
</feature>
<dbReference type="GO" id="GO:0008821">
    <property type="term" value="F:crossover junction DNA endonuclease activity"/>
    <property type="evidence" value="ECO:0007669"/>
    <property type="project" value="TreeGrafter"/>
</dbReference>
<protein>
    <recommendedName>
        <fullName evidence="15">ERCC4 domain-containing protein</fullName>
    </recommendedName>
</protein>
<keyword evidence="17" id="KW-1185">Reference proteome</keyword>
<dbReference type="GO" id="GO:0006302">
    <property type="term" value="P:double-strand break repair"/>
    <property type="evidence" value="ECO:0007669"/>
    <property type="project" value="TreeGrafter"/>
</dbReference>
<feature type="domain" description="ERCC4" evidence="15">
    <location>
        <begin position="312"/>
        <end position="567"/>
    </location>
</feature>
<sequence length="614" mass="68231">MAGDVIDLVSSSPEPEPRPSATIHPARQSHRDVPGAQSRKTDSLPKALPATVEFDLDDIADEFDTTGDIDASLHAPSQPQPQATTAQHSTDRYSTTAQHVVLLSDDFDTTDGLSEPVLRESVGNKRRRLSASPAAFVTKEVTTGPAQRRPSPRRESLALADEFSDISDPFATSPLPATAELVRTAHVTNVESPSPRLAAHSSCSQVLPAVQSAPVTLPEDPLALSDPFASSPRSFHACRKPPTKIPPSSIKKRDCQFERRRQSDQGLRDDRGENAQEEKARDKAIKDGERIRKRALAEANKHLADRKASTREMVVDLPLTLSKETKTHVEAVFEKLDVSYRLRQTPVDNVVLWRRKVCRRFNESLGHWEPVVERLVPEQYALVVVCAPEFVEMALKESLEDHVHKMDENFPYCRIIYLIEGMRKWFSSNRAALNRQFRANVRGEPSSSSARRPTAQEPVDESVVEDALLQLQVLHDKYIHHTEDAVTTGDWIMIFTQHISAVPYKKAKEHALRDVGFCMESGQVRSGDGPKDTYLRMLQEIARVSAPMAHGIAAEFENVPSLVNGMLRGGPERLSNVAKTVDSKGTLGTRTVGQAVSRRMYKIFTGRDETSTEV</sequence>
<dbReference type="Pfam" id="PF02732">
    <property type="entry name" value="ERCC4"/>
    <property type="match status" value="1"/>
</dbReference>
<evidence type="ECO:0000256" key="7">
    <source>
        <dbReference type="ARBA" id="ARBA00022763"/>
    </source>
</evidence>
<keyword evidence="12" id="KW-0539">Nucleus</keyword>
<feature type="compositionally biased region" description="Basic and acidic residues" evidence="14">
    <location>
        <begin position="251"/>
        <end position="283"/>
    </location>
</feature>
<comment type="subcellular location">
    <subcellularLocation>
        <location evidence="2">Nucleus</location>
    </subcellularLocation>
</comment>
<feature type="compositionally biased region" description="Low complexity" evidence="14">
    <location>
        <begin position="74"/>
        <end position="88"/>
    </location>
</feature>
<feature type="compositionally biased region" description="Acidic residues" evidence="14">
    <location>
        <begin position="54"/>
        <end position="67"/>
    </location>
</feature>
<keyword evidence="10" id="KW-0233">DNA recombination</keyword>
<dbReference type="RefSeq" id="XP_051359178.1">
    <property type="nucleotide sequence ID" value="XM_051509867.1"/>
</dbReference>
<reference evidence="16" key="1">
    <citation type="journal article" date="2021" name="J Fungi (Basel)">
        <title>Genomic and Metabolomic Analyses of the Marine Fungus Emericellopsis cladophorae: Insights into Saltwater Adaptability Mechanisms and Its Biosynthetic Potential.</title>
        <authorList>
            <person name="Goncalves M.F.M."/>
            <person name="Hilario S."/>
            <person name="Van de Peer Y."/>
            <person name="Esteves A.C."/>
            <person name="Alves A."/>
        </authorList>
    </citation>
    <scope>NUCLEOTIDE SEQUENCE</scope>
    <source>
        <strain evidence="16">MUM 19.33</strain>
    </source>
</reference>
<evidence type="ECO:0000256" key="10">
    <source>
        <dbReference type="ARBA" id="ARBA00023172"/>
    </source>
</evidence>
<dbReference type="InterPro" id="IPR033310">
    <property type="entry name" value="Mms4/EME1/EME2"/>
</dbReference>
<evidence type="ECO:0000256" key="12">
    <source>
        <dbReference type="ARBA" id="ARBA00023242"/>
    </source>
</evidence>
<evidence type="ECO:0000313" key="16">
    <source>
        <dbReference type="EMBL" id="KAI6778322.1"/>
    </source>
</evidence>
<dbReference type="PANTHER" id="PTHR21077:SF5">
    <property type="entry name" value="CROSSOVER JUNCTION ENDONUCLEASE MMS4"/>
    <property type="match status" value="1"/>
</dbReference>
<keyword evidence="9" id="KW-0460">Magnesium</keyword>
<dbReference type="AlphaFoldDB" id="A0A9Q0B961"/>
<dbReference type="Gene3D" id="3.40.50.10130">
    <property type="match status" value="1"/>
</dbReference>
<gene>
    <name evidence="16" type="ORF">J7T54_005838</name>
</gene>
<dbReference type="EMBL" id="JAGIXG020000073">
    <property type="protein sequence ID" value="KAI6778322.1"/>
    <property type="molecule type" value="Genomic_DNA"/>
</dbReference>
<evidence type="ECO:0000256" key="3">
    <source>
        <dbReference type="ARBA" id="ARBA00005313"/>
    </source>
</evidence>
<evidence type="ECO:0000256" key="13">
    <source>
        <dbReference type="ARBA" id="ARBA00023254"/>
    </source>
</evidence>
<feature type="region of interest" description="Disordered" evidence="14">
    <location>
        <begin position="1"/>
        <end position="92"/>
    </location>
</feature>
<evidence type="ECO:0000259" key="15">
    <source>
        <dbReference type="SMART" id="SM00891"/>
    </source>
</evidence>
<evidence type="ECO:0000256" key="9">
    <source>
        <dbReference type="ARBA" id="ARBA00022842"/>
    </source>
</evidence>
<evidence type="ECO:0000256" key="8">
    <source>
        <dbReference type="ARBA" id="ARBA00022801"/>
    </source>
</evidence>
<dbReference type="SMART" id="SM00891">
    <property type="entry name" value="ERCC4"/>
    <property type="match status" value="1"/>
</dbReference>
<keyword evidence="6" id="KW-0255">Endonuclease</keyword>
<dbReference type="Gene3D" id="1.10.150.670">
    <property type="entry name" value="Crossover junction endonuclease EME1, DNA-binding domain"/>
    <property type="match status" value="1"/>
</dbReference>
<name>A0A9Q0B961_9HYPO</name>
<keyword evidence="7" id="KW-0227">DNA damage</keyword>
<comment type="cofactor">
    <cofactor evidence="1">
        <name>Mg(2+)</name>
        <dbReference type="ChEBI" id="CHEBI:18420"/>
    </cofactor>
</comment>
<keyword evidence="4" id="KW-0540">Nuclease</keyword>
<evidence type="ECO:0000313" key="17">
    <source>
        <dbReference type="Proteomes" id="UP001055219"/>
    </source>
</evidence>
<evidence type="ECO:0000256" key="1">
    <source>
        <dbReference type="ARBA" id="ARBA00001946"/>
    </source>
</evidence>
<dbReference type="Proteomes" id="UP001055219">
    <property type="component" value="Unassembled WGS sequence"/>
</dbReference>